<dbReference type="PANTHER" id="PTHR43333:SF1">
    <property type="entry name" value="D-ISOMER SPECIFIC 2-HYDROXYACID DEHYDROGENASE NAD-BINDING DOMAIN-CONTAINING PROTEIN"/>
    <property type="match status" value="1"/>
</dbReference>
<comment type="similarity">
    <text evidence="1">Belongs to the D-isomer specific 2-hydroxyacid dehydrogenase family.</text>
</comment>
<dbReference type="Proteomes" id="UP000574276">
    <property type="component" value="Unassembled WGS sequence"/>
</dbReference>
<dbReference type="InterPro" id="IPR001296">
    <property type="entry name" value="Glyco_trans_1"/>
</dbReference>
<keyword evidence="8" id="KW-1185">Reference proteome</keyword>
<dbReference type="Pfam" id="PF02826">
    <property type="entry name" value="2-Hacid_dh_C"/>
    <property type="match status" value="1"/>
</dbReference>
<feature type="domain" description="D-isomer specific 2-hydroxyacid dehydrogenase catalytic" evidence="4">
    <location>
        <begin position="12"/>
        <end position="307"/>
    </location>
</feature>
<evidence type="ECO:0000259" key="5">
    <source>
        <dbReference type="Pfam" id="PF00534"/>
    </source>
</evidence>
<dbReference type="InterPro" id="IPR006140">
    <property type="entry name" value="D-isomer_DH_NAD-bd"/>
</dbReference>
<dbReference type="PANTHER" id="PTHR43333">
    <property type="entry name" value="2-HACID_DH_C DOMAIN-CONTAINING PROTEIN"/>
    <property type="match status" value="1"/>
</dbReference>
<feature type="domain" description="Glycosyl transferase family 1" evidence="5">
    <location>
        <begin position="504"/>
        <end position="670"/>
    </location>
</feature>
<dbReference type="SUPFAM" id="SSF53756">
    <property type="entry name" value="UDP-Glycosyltransferase/glycogen phosphorylase"/>
    <property type="match status" value="1"/>
</dbReference>
<evidence type="ECO:0000259" key="6">
    <source>
        <dbReference type="Pfam" id="PF02826"/>
    </source>
</evidence>
<dbReference type="Pfam" id="PF00534">
    <property type="entry name" value="Glycos_transf_1"/>
    <property type="match status" value="1"/>
</dbReference>
<evidence type="ECO:0000313" key="8">
    <source>
        <dbReference type="Proteomes" id="UP000574276"/>
    </source>
</evidence>
<dbReference type="Gene3D" id="3.40.50.720">
    <property type="entry name" value="NAD(P)-binding Rossmann-like Domain"/>
    <property type="match status" value="2"/>
</dbReference>
<gene>
    <name evidence="7" type="ORF">H0486_11150</name>
</gene>
<evidence type="ECO:0000259" key="4">
    <source>
        <dbReference type="Pfam" id="PF00389"/>
    </source>
</evidence>
<keyword evidence="7" id="KW-0808">Transferase</keyword>
<dbReference type="CDD" id="cd05300">
    <property type="entry name" value="2-Hacid_dh_1"/>
    <property type="match status" value="1"/>
</dbReference>
<dbReference type="GO" id="GO:0016757">
    <property type="term" value="F:glycosyltransferase activity"/>
    <property type="evidence" value="ECO:0007669"/>
    <property type="project" value="InterPro"/>
</dbReference>
<evidence type="ECO:0000256" key="1">
    <source>
        <dbReference type="ARBA" id="ARBA00005854"/>
    </source>
</evidence>
<reference evidence="7 8" key="1">
    <citation type="submission" date="2020-07" db="EMBL/GenBank/DDBJ databases">
        <title>Characterization and genome sequencing of isolate MD1, a novel member within the family Lachnospiraceae.</title>
        <authorList>
            <person name="Rettenmaier R."/>
            <person name="Di Bello L."/>
            <person name="Zinser C."/>
            <person name="Scheitz K."/>
            <person name="Liebl W."/>
            <person name="Zverlov V."/>
        </authorList>
    </citation>
    <scope>NUCLEOTIDE SEQUENCE [LARGE SCALE GENOMIC DNA]</scope>
    <source>
        <strain evidence="7 8">MD1</strain>
    </source>
</reference>
<dbReference type="GO" id="GO:0051287">
    <property type="term" value="F:NAD binding"/>
    <property type="evidence" value="ECO:0007669"/>
    <property type="project" value="InterPro"/>
</dbReference>
<accession>A0A839K1D0</accession>
<dbReference type="GO" id="GO:0016616">
    <property type="term" value="F:oxidoreductase activity, acting on the CH-OH group of donors, NAD or NADP as acceptor"/>
    <property type="evidence" value="ECO:0007669"/>
    <property type="project" value="InterPro"/>
</dbReference>
<dbReference type="AlphaFoldDB" id="A0A839K1D0"/>
<protein>
    <submittedName>
        <fullName evidence="7">Glycosyltransferase</fullName>
    </submittedName>
</protein>
<proteinExistence type="inferred from homology"/>
<dbReference type="InterPro" id="IPR029753">
    <property type="entry name" value="D-isomer_DH_CS"/>
</dbReference>
<dbReference type="SUPFAM" id="SSF51735">
    <property type="entry name" value="NAD(P)-binding Rossmann-fold domains"/>
    <property type="match status" value="1"/>
</dbReference>
<feature type="domain" description="D-isomer specific 2-hydroxyacid dehydrogenase NAD-binding" evidence="6">
    <location>
        <begin position="105"/>
        <end position="277"/>
    </location>
</feature>
<comment type="caution">
    <text evidence="7">The sequence shown here is derived from an EMBL/GenBank/DDBJ whole genome shotgun (WGS) entry which is preliminary data.</text>
</comment>
<dbReference type="EMBL" id="JACEGA010000001">
    <property type="protein sequence ID" value="MBB2183436.1"/>
    <property type="molecule type" value="Genomic_DNA"/>
</dbReference>
<organism evidence="7 8">
    <name type="scientific">Variimorphobacter saccharofermentans</name>
    <dbReference type="NCBI Taxonomy" id="2755051"/>
    <lineage>
        <taxon>Bacteria</taxon>
        <taxon>Bacillati</taxon>
        <taxon>Bacillota</taxon>
        <taxon>Clostridia</taxon>
        <taxon>Lachnospirales</taxon>
        <taxon>Lachnospiraceae</taxon>
        <taxon>Variimorphobacter</taxon>
    </lineage>
</organism>
<sequence length="713" mass="82538">MKLLLTGVFSYTAEQIRELEEIAGEVIYIKDERTEITTEVSDIELVVCNGLFLYNSIDRFKNLKFIQLTSAGFDRIPIEYIKSTSIRVENAKGVYSIPMAEWVILMILHFYKKSKVFYRLQTNHEWMKQRDILELNGKTAIIVGFGSVGREVAKRLRAFDLYIIGIDLVFQKSNLTDEFYTYDQLDHVLDRADILILSLPVTEKTHHFMNNERISMLKKSSILINVSRGALVDEKALINALQRKRIHGAALDAFEEEPLSSESPLWDFENVIITPHNSYTSDKTADRLYSLIKSNIKNFIEQYNRSKRKAGYRYRYCIITTISSSIDYWIKPFLPLYNEYGFDVTVICNMTEEYKQELLYSYPYIKAISIPMPRGIDLLGSLKAVYYLYRALKQGNFHMAQYSTPNASFYAAIASCLARIPIRLYCQWGMVHVTMKGLKRILFQTIERIVCLLSTRVQPDSYGNLHYCRKRRFYSKKKSSVIWNGSAKGVDFDKFDIGQKEIYRREIRNKYGIEENSIVLGFVGRLGKEKGCVELFEAFKLLEEKCPKLKLLFVGPIEKEDTIDPVLLEWFYQNDRIIKTNRVTDVERHIAAMDIFILPSYREGFGMSVVEAQAMEVPVIVTDIPGPANAMIKNVTGITIPVKNTNAIVAAVEELVNDDEKRYRYGKAAHEYVKSRFDAKIFAQKLLQNRIHLVKQLSKRKPFGENNAQYFNN</sequence>
<dbReference type="Gene3D" id="3.40.50.2000">
    <property type="entry name" value="Glycogen Phosphorylase B"/>
    <property type="match status" value="2"/>
</dbReference>
<dbReference type="RefSeq" id="WP_228353092.1">
    <property type="nucleotide sequence ID" value="NZ_JACEGA010000001.1"/>
</dbReference>
<dbReference type="SUPFAM" id="SSF52283">
    <property type="entry name" value="Formate/glycerate dehydrogenase catalytic domain-like"/>
    <property type="match status" value="1"/>
</dbReference>
<dbReference type="PROSITE" id="PS00671">
    <property type="entry name" value="D_2_HYDROXYACID_DH_3"/>
    <property type="match status" value="1"/>
</dbReference>
<dbReference type="Pfam" id="PF00389">
    <property type="entry name" value="2-Hacid_dh"/>
    <property type="match status" value="1"/>
</dbReference>
<keyword evidence="3" id="KW-0520">NAD</keyword>
<evidence type="ECO:0000256" key="3">
    <source>
        <dbReference type="ARBA" id="ARBA00023027"/>
    </source>
</evidence>
<evidence type="ECO:0000256" key="2">
    <source>
        <dbReference type="ARBA" id="ARBA00023002"/>
    </source>
</evidence>
<evidence type="ECO:0000313" key="7">
    <source>
        <dbReference type="EMBL" id="MBB2183436.1"/>
    </source>
</evidence>
<dbReference type="InterPro" id="IPR036291">
    <property type="entry name" value="NAD(P)-bd_dom_sf"/>
</dbReference>
<name>A0A839K1D0_9FIRM</name>
<keyword evidence="2" id="KW-0560">Oxidoreductase</keyword>
<dbReference type="InterPro" id="IPR006139">
    <property type="entry name" value="D-isomer_2_OHA_DH_cat_dom"/>
</dbReference>